<gene>
    <name evidence="2" type="ORF">E7Z75_09620</name>
</gene>
<dbReference type="GO" id="GO:0008234">
    <property type="term" value="F:cysteine-type peptidase activity"/>
    <property type="evidence" value="ECO:0007669"/>
    <property type="project" value="InterPro"/>
</dbReference>
<dbReference type="SUPFAM" id="SSF54001">
    <property type="entry name" value="Cysteine proteinases"/>
    <property type="match status" value="1"/>
</dbReference>
<dbReference type="PROSITE" id="PS00139">
    <property type="entry name" value="THIOL_PROTEASE_CYS"/>
    <property type="match status" value="1"/>
</dbReference>
<accession>A0A8T3VZL3</accession>
<proteinExistence type="predicted"/>
<dbReference type="InterPro" id="IPR025660">
    <property type="entry name" value="Pept_his_AS"/>
</dbReference>
<dbReference type="Pfam" id="PF00112">
    <property type="entry name" value="Peptidase_C1"/>
    <property type="match status" value="1"/>
</dbReference>
<evidence type="ECO:0000313" key="3">
    <source>
        <dbReference type="Proteomes" id="UP000732619"/>
    </source>
</evidence>
<reference evidence="2" key="1">
    <citation type="submission" date="2019-04" db="EMBL/GenBank/DDBJ databases">
        <title>Evolution of Biomass-Degrading Anaerobic Consortia Revealed by Metagenomics.</title>
        <authorList>
            <person name="Peng X."/>
        </authorList>
    </citation>
    <scope>NUCLEOTIDE SEQUENCE</scope>
    <source>
        <strain evidence="2">SIG14</strain>
    </source>
</reference>
<evidence type="ECO:0000259" key="1">
    <source>
        <dbReference type="SMART" id="SM00645"/>
    </source>
</evidence>
<feature type="non-terminal residue" evidence="2">
    <location>
        <position position="1705"/>
    </location>
</feature>
<dbReference type="InterPro" id="IPR008969">
    <property type="entry name" value="CarboxyPept-like_regulatory"/>
</dbReference>
<name>A0A8T3VZL3_METOL</name>
<dbReference type="InterPro" id="IPR000169">
    <property type="entry name" value="Pept_cys_AS"/>
</dbReference>
<dbReference type="InterPro" id="IPR012334">
    <property type="entry name" value="Pectin_lyas_fold"/>
</dbReference>
<dbReference type="Gene3D" id="3.90.70.10">
    <property type="entry name" value="Cysteine proteinases"/>
    <property type="match status" value="1"/>
</dbReference>
<dbReference type="SUPFAM" id="SSF49464">
    <property type="entry name" value="Carboxypeptidase regulatory domain-like"/>
    <property type="match status" value="1"/>
</dbReference>
<sequence length="1705" mass="191919">MKINNKSIISLCLTFIFLFSITIVSATDVSDDSDIISVESSPHNLENDYHVGNDKLIKKDNNVKDLKNNADDYKYVYVNNNGNSSSNGNSSDNPTTLPNAMRNVENGGTILLMGDTEATYYNITETITTNSLKSNVSTFSITSEEGSTVVLRFFSGNKMKLNGFYNINISNITFTRNYNSTSALIENNAILTLDNCEFYGINNSFRVGIINNTRRINITDCKFYNNTATRQGGIIYSENAYVNINNCIFENNKAENGAILSSMNSKINTTNCSFYNNFAGFGGVYSIRDNSQLNVDKSTFINNSARNNGGVIDSWYSSSVFDNSIFINNSADYGGIAYSVNNIITNISNSLLENNKAFISANDIYTYRDKLTVNNNVILNSKNTKSIYCYNSTFNLDENWWGTNTPNFNVITNNLLPNSWRLMTIDTNDNSPYIINVSLNQLTNSKTTSKNLFNRTVFFESDNGIFEFEDADITNEVINTYSGNLNYVSITIDNQTLGIYDKIEPYINVNDISAKINDNVSFIVKCNHDISSNITIKINDTLLSIVTPVKGVARYDYCFNSSWIPGNYNVSVSTTSSLKYNEKNIYSTLTLKDNYNTSTTFVINKNKNNYTEEEVTLANVYDLDKAKQNQTNVKDQASSGSCWAFSALAALESSYLSAYNITYDFSENNMKNILKKYSTIGDINDFPDGGNNELEPISYLVGWYGPIDESNDPYDDYSIMSPMLNSTVKVEDIYFVYRSNYTGGADNQKIKEYIMKYGALSTSFYAYTSGISSYQKEQIWANHAVAIVGWNDYYDYFSSANHPEGSGAYIIKNSWNENTGVDGYQYISYYDTSLAGVDVPEPYSIWNSFSYAFPLKTYENYTNIYQHDTVSTRIETLTPAVWIRNVYTAENNESIAGIGTYIYEGTDYDAFIYVNDNLVYVQKGNITQEGFRIIKLNEYVQVKEGDVFKVDLKLKAHIGDYTSVTLQDASKYYSISKENQSFISTDGENWDDLFTSSDYKYSAACLKVYTKETPTMSSILNHTLDYNITTTINNLDSSGNLSFKIDNEYYKDNYGNIIQMNIENDGTYNIVIPNKNIQKYEYNITIILETSGYTISENITIINPVNITITTENLTYYVDDEHIVRINLYIKDNYYNTAINEGQVLLLDNNRVISKSDVVNGNAMFTLSIPAGNYSYNISYKGPKSYISTTVLLNMTILKHNSYIEINSINAAANKNVTISGNIHSENNKNMENAMLIVVINGNTFNINSDENGNFNMEYYINKTGKYNVTVTFNENSTHKSAKSELLFNASKQASTISLNRISDFYLGENVNITGKLVDGSNKAITNAIISIYNNDEFLTNVSTNDAGEYAYNNYHIDTIGSNVILVIYEGNEIYIGSNDSKQYMATERVIYNSTLTINELPELVEINDTLNINLSLNNGNKRISNAVITIYINNNTFNVTTNIKGKAEYTYTVGENDKNLEIWAEFKGNKDYYPSKTNKQHVRVNFTTKYTNIILEPITNVNYYDNISIRGKLIDVEENNLSNEKITIKLNDNIINVTTNNGTFNHNTKATITGTNNLTIIYYGNDNYSNSSVNTSFEVYKLSTNIELYNLKPTTIGTTTKVSGKLLTNGTGIKNQKITININGQTYTTTTYTSGYFTINYTVNTYQPQTITFTYNGNDNYEPSTNTTTLTTKQPTNIELYNLKPTTIGTTTKISGKLLHNGTG</sequence>
<evidence type="ECO:0000313" key="2">
    <source>
        <dbReference type="EMBL" id="MBE6513376.1"/>
    </source>
</evidence>
<dbReference type="CDD" id="cd02619">
    <property type="entry name" value="Peptidase_C1"/>
    <property type="match status" value="1"/>
</dbReference>
<dbReference type="InterPro" id="IPR011050">
    <property type="entry name" value="Pectin_lyase_fold/virulence"/>
</dbReference>
<dbReference type="SMART" id="SM00645">
    <property type="entry name" value="Pept_C1"/>
    <property type="match status" value="1"/>
</dbReference>
<dbReference type="GO" id="GO:0006508">
    <property type="term" value="P:proteolysis"/>
    <property type="evidence" value="ECO:0007669"/>
    <property type="project" value="InterPro"/>
</dbReference>
<protein>
    <recommendedName>
        <fullName evidence="1">Peptidase C1A papain C-terminal domain-containing protein</fullName>
    </recommendedName>
</protein>
<dbReference type="PROSITE" id="PS00639">
    <property type="entry name" value="THIOL_PROTEASE_HIS"/>
    <property type="match status" value="1"/>
</dbReference>
<comment type="caution">
    <text evidence="2">The sequence shown here is derived from an EMBL/GenBank/DDBJ whole genome shotgun (WGS) entry which is preliminary data.</text>
</comment>
<dbReference type="InterPro" id="IPR038765">
    <property type="entry name" value="Papain-like_cys_pep_sf"/>
</dbReference>
<dbReference type="Proteomes" id="UP000732619">
    <property type="component" value="Unassembled WGS sequence"/>
</dbReference>
<dbReference type="PANTHER" id="PTHR11319:SF35">
    <property type="entry name" value="OUTER MEMBRANE PROTEIN PMPC-RELATED"/>
    <property type="match status" value="1"/>
</dbReference>
<dbReference type="Gene3D" id="2.160.20.10">
    <property type="entry name" value="Single-stranded right-handed beta-helix, Pectin lyase-like"/>
    <property type="match status" value="1"/>
</dbReference>
<dbReference type="PANTHER" id="PTHR11319">
    <property type="entry name" value="G PROTEIN-COUPLED RECEPTOR-RELATED"/>
    <property type="match status" value="1"/>
</dbReference>
<feature type="domain" description="Peptidase C1A papain C-terminal" evidence="1">
    <location>
        <begin position="617"/>
        <end position="832"/>
    </location>
</feature>
<dbReference type="EMBL" id="SUTG01000084">
    <property type="protein sequence ID" value="MBE6513376.1"/>
    <property type="molecule type" value="Genomic_DNA"/>
</dbReference>
<dbReference type="InterPro" id="IPR000668">
    <property type="entry name" value="Peptidase_C1A_C"/>
</dbReference>
<dbReference type="SUPFAM" id="SSF51126">
    <property type="entry name" value="Pectin lyase-like"/>
    <property type="match status" value="1"/>
</dbReference>
<organism evidence="2 3">
    <name type="scientific">Methanobrevibacter olleyae</name>
    <dbReference type="NCBI Taxonomy" id="294671"/>
    <lineage>
        <taxon>Archaea</taxon>
        <taxon>Methanobacteriati</taxon>
        <taxon>Methanobacteriota</taxon>
        <taxon>Methanomada group</taxon>
        <taxon>Methanobacteria</taxon>
        <taxon>Methanobacteriales</taxon>
        <taxon>Methanobacteriaceae</taxon>
        <taxon>Methanobrevibacter</taxon>
    </lineage>
</organism>